<dbReference type="GO" id="GO:0032259">
    <property type="term" value="P:methylation"/>
    <property type="evidence" value="ECO:0007669"/>
    <property type="project" value="UniProtKB-KW"/>
</dbReference>
<dbReference type="GO" id="GO:0035657">
    <property type="term" value="C:eRF1 methyltransferase complex"/>
    <property type="evidence" value="ECO:0007669"/>
    <property type="project" value="TreeGrafter"/>
</dbReference>
<dbReference type="Pfam" id="PF05175">
    <property type="entry name" value="MTS"/>
    <property type="match status" value="1"/>
</dbReference>
<evidence type="ECO:0000313" key="8">
    <source>
        <dbReference type="Proteomes" id="UP000594480"/>
    </source>
</evidence>
<evidence type="ECO:0000259" key="6">
    <source>
        <dbReference type="Pfam" id="PF23186"/>
    </source>
</evidence>
<feature type="domain" description="Methyltransferase small" evidence="5">
    <location>
        <begin position="149"/>
        <end position="237"/>
    </location>
</feature>
<evidence type="ECO:0000259" key="5">
    <source>
        <dbReference type="Pfam" id="PF05175"/>
    </source>
</evidence>
<dbReference type="PROSITE" id="PS00092">
    <property type="entry name" value="N6_MTASE"/>
    <property type="match status" value="1"/>
</dbReference>
<keyword evidence="3 7" id="KW-0808">Transferase</keyword>
<dbReference type="Pfam" id="PF23186">
    <property type="entry name" value="DUF7059"/>
    <property type="match status" value="1"/>
</dbReference>
<evidence type="ECO:0000256" key="4">
    <source>
        <dbReference type="ARBA" id="ARBA00022691"/>
    </source>
</evidence>
<dbReference type="AlphaFoldDB" id="A0A7S8MZK2"/>
<keyword evidence="2 7" id="KW-0489">Methyltransferase</keyword>
<dbReference type="InterPro" id="IPR007848">
    <property type="entry name" value="Small_mtfrase_dom"/>
</dbReference>
<evidence type="ECO:0000313" key="7">
    <source>
        <dbReference type="EMBL" id="QPE06159.1"/>
    </source>
</evidence>
<dbReference type="RefSeq" id="WP_195694473.1">
    <property type="nucleotide sequence ID" value="NZ_CP064760.1"/>
</dbReference>
<dbReference type="InterPro" id="IPR055487">
    <property type="entry name" value="DUF7059"/>
</dbReference>
<dbReference type="Gene3D" id="3.40.50.150">
    <property type="entry name" value="Vaccinia Virus protein VP39"/>
    <property type="match status" value="1"/>
</dbReference>
<dbReference type="Proteomes" id="UP000594480">
    <property type="component" value="Chromosome"/>
</dbReference>
<feature type="domain" description="DUF7059" evidence="6">
    <location>
        <begin position="19"/>
        <end position="103"/>
    </location>
</feature>
<dbReference type="PANTHER" id="PTHR45875:SF1">
    <property type="entry name" value="METHYLTRANSFERASE N6AMT1"/>
    <property type="match status" value="1"/>
</dbReference>
<accession>A0A7S8MZK2</accession>
<proteinExistence type="inferred from homology"/>
<dbReference type="GO" id="GO:0008276">
    <property type="term" value="F:protein methyltransferase activity"/>
    <property type="evidence" value="ECO:0007669"/>
    <property type="project" value="TreeGrafter"/>
</dbReference>
<dbReference type="GO" id="GO:0003676">
    <property type="term" value="F:nucleic acid binding"/>
    <property type="evidence" value="ECO:0007669"/>
    <property type="project" value="InterPro"/>
</dbReference>
<dbReference type="EMBL" id="CP064760">
    <property type="protein sequence ID" value="QPE06159.1"/>
    <property type="molecule type" value="Genomic_DNA"/>
</dbReference>
<keyword evidence="4" id="KW-0949">S-adenosyl-L-methionine</keyword>
<dbReference type="SUPFAM" id="SSF53335">
    <property type="entry name" value="S-adenosyl-L-methionine-dependent methyltransferases"/>
    <property type="match status" value="1"/>
</dbReference>
<evidence type="ECO:0000256" key="2">
    <source>
        <dbReference type="ARBA" id="ARBA00022603"/>
    </source>
</evidence>
<organism evidence="7 8">
    <name type="scientific">Microbacterium schleiferi</name>
    <dbReference type="NCBI Taxonomy" id="69362"/>
    <lineage>
        <taxon>Bacteria</taxon>
        <taxon>Bacillati</taxon>
        <taxon>Actinomycetota</taxon>
        <taxon>Actinomycetes</taxon>
        <taxon>Micrococcales</taxon>
        <taxon>Microbacteriaceae</taxon>
        <taxon>Microbacterium</taxon>
    </lineage>
</organism>
<keyword evidence="8" id="KW-1185">Reference proteome</keyword>
<comment type="similarity">
    <text evidence="1">Belongs to the eukaryotic/archaeal PrmC-related family.</text>
</comment>
<dbReference type="KEGG" id="msf:IT882_16050"/>
<name>A0A7S8MZK2_9MICO</name>
<dbReference type="GO" id="GO:0008757">
    <property type="term" value="F:S-adenosylmethionine-dependent methyltransferase activity"/>
    <property type="evidence" value="ECO:0007669"/>
    <property type="project" value="TreeGrafter"/>
</dbReference>
<dbReference type="InterPro" id="IPR029063">
    <property type="entry name" value="SAM-dependent_MTases_sf"/>
</dbReference>
<dbReference type="CDD" id="cd02440">
    <property type="entry name" value="AdoMet_MTases"/>
    <property type="match status" value="1"/>
</dbReference>
<dbReference type="GO" id="GO:0008170">
    <property type="term" value="F:N-methyltransferase activity"/>
    <property type="evidence" value="ECO:0007669"/>
    <property type="project" value="UniProtKB-ARBA"/>
</dbReference>
<dbReference type="InterPro" id="IPR052190">
    <property type="entry name" value="Euk-Arch_PrmC-MTase"/>
</dbReference>
<evidence type="ECO:0000256" key="3">
    <source>
        <dbReference type="ARBA" id="ARBA00022679"/>
    </source>
</evidence>
<reference evidence="7 8" key="1">
    <citation type="submission" date="2020-11" db="EMBL/GenBank/DDBJ databases">
        <title>Amino acid is mineralized and recycled by bacteria in oceanic microbiome.</title>
        <authorList>
            <person name="Zheng L.Y."/>
        </authorList>
    </citation>
    <scope>NUCLEOTIDE SEQUENCE [LARGE SCALE GENOMIC DNA]</scope>
    <source>
        <strain evidence="7 8">A32-1</strain>
    </source>
</reference>
<gene>
    <name evidence="7" type="ORF">IT882_16050</name>
</gene>
<dbReference type="InterPro" id="IPR002052">
    <property type="entry name" value="DNA_methylase_N6_adenine_CS"/>
</dbReference>
<protein>
    <submittedName>
        <fullName evidence="7">Class I SAM-dependent methyltransferase</fullName>
    </submittedName>
</protein>
<sequence>MPLHPDPAICASLASDLTAAGFTAPALRSAWGPVGDAAIGRGLRGPAVRALSHRDDALATLARLLGLGMPQAVAAVEAALPRTGVAGLVSLGLATMEGDTVVPAALVRPQEWGGASDADDGEWWIASDLDEAALEGALPTDHVLGVGGASLTLASLQLPTPARRVLDLGTGCGIQALRARLYADEVVATDISLRALGFARLTALLNGVEGVEVRSGSLFDPVAGERFDRVVSNPPFVITPRGTTAEGAAAPAYEYRDGGAVGDDLVRQVVTGVADVLTDGGVAQFLGNWEYREDRDGLERVREWVAAASVSMDAWIIEREVLSPLEYAQLWVRDGGTQPGSPEYAALIDLWLQDFEERGVTGIGFGYVLLRRPAPGTTALSRYERVTSSAPQEGLGADLARALAVHDVLGARDDAGLAASVLTTPSDVTEARHFVPGAEDPTVIELRQGRGFGRTLTVDPGLAALVGACDGDLPVGVLIDAIAQLLEVDAAALRADLLPRVRELAFLGFLDPVA</sequence>
<dbReference type="PANTHER" id="PTHR45875">
    <property type="entry name" value="METHYLTRANSFERASE N6AMT1"/>
    <property type="match status" value="1"/>
</dbReference>
<evidence type="ECO:0000256" key="1">
    <source>
        <dbReference type="ARBA" id="ARBA00006149"/>
    </source>
</evidence>